<feature type="domain" description="AMP-binding enzyme C-terminal" evidence="2">
    <location>
        <begin position="466"/>
        <end position="547"/>
    </location>
</feature>
<evidence type="ECO:0000259" key="2">
    <source>
        <dbReference type="Pfam" id="PF13193"/>
    </source>
</evidence>
<name>A0A2K9LSN1_9GAMM</name>
<dbReference type="InterPro" id="IPR042099">
    <property type="entry name" value="ANL_N_sf"/>
</dbReference>
<dbReference type="InterPro" id="IPR020845">
    <property type="entry name" value="AMP-binding_CS"/>
</dbReference>
<dbReference type="Pfam" id="PF00501">
    <property type="entry name" value="AMP-binding"/>
    <property type="match status" value="1"/>
</dbReference>
<dbReference type="InterPro" id="IPR025110">
    <property type="entry name" value="AMP-bd_C"/>
</dbReference>
<reference evidence="4" key="1">
    <citation type="submission" date="2017-08" db="EMBL/GenBank/DDBJ databases">
        <title>Direct submision.</title>
        <authorList>
            <person name="Kim S.-J."/>
            <person name="Rhee S.-K."/>
        </authorList>
    </citation>
    <scope>NUCLEOTIDE SEQUENCE [LARGE SCALE GENOMIC DNA]</scope>
    <source>
        <strain evidence="4">GI5</strain>
    </source>
</reference>
<dbReference type="EMBL" id="CP022684">
    <property type="protein sequence ID" value="AUM13834.1"/>
    <property type="molecule type" value="Genomic_DNA"/>
</dbReference>
<gene>
    <name evidence="3" type="ORF">Kalk_15980</name>
</gene>
<feature type="domain" description="AMP-dependent synthetase/ligase" evidence="1">
    <location>
        <begin position="38"/>
        <end position="412"/>
    </location>
</feature>
<dbReference type="KEGG" id="kak:Kalk_15980"/>
<dbReference type="GO" id="GO:0016878">
    <property type="term" value="F:acid-thiol ligase activity"/>
    <property type="evidence" value="ECO:0007669"/>
    <property type="project" value="UniProtKB-ARBA"/>
</dbReference>
<dbReference type="SUPFAM" id="SSF56801">
    <property type="entry name" value="Acetyl-CoA synthetase-like"/>
    <property type="match status" value="1"/>
</dbReference>
<dbReference type="InterPro" id="IPR000873">
    <property type="entry name" value="AMP-dep_synth/lig_dom"/>
</dbReference>
<protein>
    <submittedName>
        <fullName evidence="3">AMP-binding protein</fullName>
    </submittedName>
</protein>
<dbReference type="Gene3D" id="3.30.300.30">
    <property type="match status" value="1"/>
</dbReference>
<organism evidence="3 4">
    <name type="scientific">Ketobacter alkanivorans</name>
    <dbReference type="NCBI Taxonomy" id="1917421"/>
    <lineage>
        <taxon>Bacteria</taxon>
        <taxon>Pseudomonadati</taxon>
        <taxon>Pseudomonadota</taxon>
        <taxon>Gammaproteobacteria</taxon>
        <taxon>Pseudomonadales</taxon>
        <taxon>Ketobacteraceae</taxon>
        <taxon>Ketobacter</taxon>
    </lineage>
</organism>
<proteinExistence type="predicted"/>
<dbReference type="PROSITE" id="PS00455">
    <property type="entry name" value="AMP_BINDING"/>
    <property type="match status" value="1"/>
</dbReference>
<dbReference type="AlphaFoldDB" id="A0A2K9LSN1"/>
<dbReference type="Pfam" id="PF13193">
    <property type="entry name" value="AMP-binding_C"/>
    <property type="match status" value="1"/>
</dbReference>
<sequence length="556" mass="59960">MPYPRPWLSTYERLGVDWEALPPVPEMTLSDYIRVYGQEYADRIALVYFGVTISYSELDHLADKLAHGLLATGAGKGDVLAIQLPNTPQYVLALIAAARIGMKVTSVSALLTPPEVIHQCNDAKAKVLLTLDAIFNATQAALAGKIPSLQAVIVSSATEMLPGMPNATLCTTQLGDAAVEGLDAVLARADTGHIRVAVDLDDVLYLQYTGGTTGKPKGAQLSSRNILANNIQADVFYGYRKGKETVASAFPLFHIGGAAVLFNALCTASTFLVIADPRNIEQFCQEMKSFPPTILANVPALFQMLVNAPAFQQLDWSSLRVAVSGAAPFSVDEIKRLEAVVGAGKFCEVYGMTETAPVQTLNPASAFKPGYVGIPLPGTDLRIVDPESGENLPLGAPGEVVVSGPQVMSGYLAMPEASAESLREYEGKRWMHTGDIGFLDEEGYLKICDRSKDMLIVGGYKVFSVELESKLQSLPFVEMSAVVGRPDQERPGNDVVQVYVQRNDAEPRNDAKQKAAIIEFCRANMAPYKVPKEVFFVDAIPLTSVGKIDKKALRVT</sequence>
<dbReference type="PANTHER" id="PTHR43767:SF1">
    <property type="entry name" value="NONRIBOSOMAL PEPTIDE SYNTHASE PES1 (EUROFUNG)-RELATED"/>
    <property type="match status" value="1"/>
</dbReference>
<dbReference type="OrthoDB" id="9803968at2"/>
<evidence type="ECO:0000259" key="1">
    <source>
        <dbReference type="Pfam" id="PF00501"/>
    </source>
</evidence>
<accession>A0A2K9LSN1</accession>
<dbReference type="PANTHER" id="PTHR43767">
    <property type="entry name" value="LONG-CHAIN-FATTY-ACID--COA LIGASE"/>
    <property type="match status" value="1"/>
</dbReference>
<dbReference type="InterPro" id="IPR050237">
    <property type="entry name" value="ATP-dep_AMP-bd_enzyme"/>
</dbReference>
<dbReference type="InterPro" id="IPR045851">
    <property type="entry name" value="AMP-bd_C_sf"/>
</dbReference>
<dbReference type="RefSeq" id="WP_101895209.1">
    <property type="nucleotide sequence ID" value="NZ_CP022684.1"/>
</dbReference>
<keyword evidence="4" id="KW-1185">Reference proteome</keyword>
<evidence type="ECO:0000313" key="4">
    <source>
        <dbReference type="Proteomes" id="UP000235116"/>
    </source>
</evidence>
<evidence type="ECO:0000313" key="3">
    <source>
        <dbReference type="EMBL" id="AUM13834.1"/>
    </source>
</evidence>
<dbReference type="Proteomes" id="UP000235116">
    <property type="component" value="Chromosome"/>
</dbReference>
<dbReference type="Gene3D" id="3.40.50.12780">
    <property type="entry name" value="N-terminal domain of ligase-like"/>
    <property type="match status" value="1"/>
</dbReference>